<evidence type="ECO:0000313" key="2">
    <source>
        <dbReference type="Proteomes" id="UP000241912"/>
    </source>
</evidence>
<proteinExistence type="predicted"/>
<name>A0A2P7NXZ0_9PROT</name>
<dbReference type="AlphaFoldDB" id="A0A2P7NXZ0"/>
<dbReference type="OrthoDB" id="546653at2"/>
<organism evidence="1 2">
    <name type="scientific">Nitrosomonas supralitoralis</name>
    <dbReference type="NCBI Taxonomy" id="2116706"/>
    <lineage>
        <taxon>Bacteria</taxon>
        <taxon>Pseudomonadati</taxon>
        <taxon>Pseudomonadota</taxon>
        <taxon>Betaproteobacteria</taxon>
        <taxon>Nitrosomonadales</taxon>
        <taxon>Nitrosomonadaceae</taxon>
        <taxon>Nitrosomonas</taxon>
    </lineage>
</organism>
<evidence type="ECO:0000313" key="1">
    <source>
        <dbReference type="EMBL" id="PSJ18338.1"/>
    </source>
</evidence>
<keyword evidence="2" id="KW-1185">Reference proteome</keyword>
<dbReference type="RefSeq" id="WP_106705799.1">
    <property type="nucleotide sequence ID" value="NZ_PXXU01000006.1"/>
</dbReference>
<protein>
    <submittedName>
        <fullName evidence="1">Uncharacterized protein</fullName>
    </submittedName>
</protein>
<dbReference type="Proteomes" id="UP000241912">
    <property type="component" value="Unassembled WGS sequence"/>
</dbReference>
<sequence>MKTSIQLIKDKSFYQAGLIKRRRRTKAQLDQLDNQIFEALKNDHPQSVRHIYYLMTDPRLAECVPKTDEGYNQVQDRCVKLRRSGRIPYAWVADMSRRGYFVNTYSNASEFISRMAGLYRSDLWADADYCCEVWCESRSIASVIQKDCTELAVDLFPTSGFASLSFVNNAAEQRNRSNDERPLIILYVGDYDQSGVLIDVKLEKELRLHLNSNIDMQFIRLAINESQIKQYDLPTKPRKVSDTRSKHVTATVEAEAMPAHILRKLLRTNIESLLPRGALQAAKVAEQSEREGLKILAKNLRGAHE</sequence>
<comment type="caution">
    <text evidence="1">The sequence shown here is derived from an EMBL/GenBank/DDBJ whole genome shotgun (WGS) entry which is preliminary data.</text>
</comment>
<gene>
    <name evidence="1" type="ORF">C7H79_02910</name>
</gene>
<reference evidence="1 2" key="1">
    <citation type="submission" date="2018-03" db="EMBL/GenBank/DDBJ databases">
        <title>Draft genome of Nitrosomonas supralitoralis APG5.</title>
        <authorList>
            <person name="Urakawa H."/>
            <person name="Lopez J.V."/>
        </authorList>
    </citation>
    <scope>NUCLEOTIDE SEQUENCE [LARGE SCALE GENOMIC DNA]</scope>
    <source>
        <strain evidence="1 2">APG5</strain>
    </source>
</reference>
<dbReference type="EMBL" id="PXXU01000006">
    <property type="protein sequence ID" value="PSJ18338.1"/>
    <property type="molecule type" value="Genomic_DNA"/>
</dbReference>
<accession>A0A2P7NXZ0</accession>